<name>A0AAE0XYJ0_9GAST</name>
<dbReference type="AlphaFoldDB" id="A0AAE0XYJ0"/>
<feature type="compositionally biased region" description="Polar residues" evidence="1">
    <location>
        <begin position="215"/>
        <end position="224"/>
    </location>
</feature>
<feature type="compositionally biased region" description="Low complexity" evidence="1">
    <location>
        <begin position="185"/>
        <end position="199"/>
    </location>
</feature>
<evidence type="ECO:0000313" key="2">
    <source>
        <dbReference type="EMBL" id="KAK3726263.1"/>
    </source>
</evidence>
<feature type="region of interest" description="Disordered" evidence="1">
    <location>
        <begin position="116"/>
        <end position="167"/>
    </location>
</feature>
<dbReference type="Proteomes" id="UP001283361">
    <property type="component" value="Unassembled WGS sequence"/>
</dbReference>
<comment type="caution">
    <text evidence="2">The sequence shown here is derived from an EMBL/GenBank/DDBJ whole genome shotgun (WGS) entry which is preliminary data.</text>
</comment>
<proteinExistence type="predicted"/>
<organism evidence="2 3">
    <name type="scientific">Elysia crispata</name>
    <name type="common">lettuce slug</name>
    <dbReference type="NCBI Taxonomy" id="231223"/>
    <lineage>
        <taxon>Eukaryota</taxon>
        <taxon>Metazoa</taxon>
        <taxon>Spiralia</taxon>
        <taxon>Lophotrochozoa</taxon>
        <taxon>Mollusca</taxon>
        <taxon>Gastropoda</taxon>
        <taxon>Heterobranchia</taxon>
        <taxon>Euthyneura</taxon>
        <taxon>Panpulmonata</taxon>
        <taxon>Sacoglossa</taxon>
        <taxon>Placobranchoidea</taxon>
        <taxon>Plakobranchidae</taxon>
        <taxon>Elysia</taxon>
    </lineage>
</organism>
<sequence length="252" mass="26892">MAESEKPRATTSKSYIPSFLFRRGQKGGKRSKAGARRVLEVRQTDVVSKSVDSLLAVASSISLPAQAVLRAENPNSETLVESSVSGNGGVSPSGHAVRRHSYDVNALQRETSDEFYDCSEGQRQEVVSDGDVTASSSSEASPRHLPRSSIGRSSYDSHYGRPSGIPSPCVRRLSDIIGHARVANSSPGGTASRGGSSSRDSLESDMDERGDVDSQIFSSNSCDANTSLPGSPVIKVERHFEQYLSTAAFDVH</sequence>
<feature type="compositionally biased region" description="Basic residues" evidence="1">
    <location>
        <begin position="23"/>
        <end position="35"/>
    </location>
</feature>
<gene>
    <name evidence="2" type="ORF">RRG08_008643</name>
</gene>
<feature type="region of interest" description="Disordered" evidence="1">
    <location>
        <begin position="1"/>
        <end position="35"/>
    </location>
</feature>
<accession>A0AAE0XYJ0</accession>
<reference evidence="2" key="1">
    <citation type="journal article" date="2023" name="G3 (Bethesda)">
        <title>A reference genome for the long-term kleptoplast-retaining sea slug Elysia crispata morphotype clarki.</title>
        <authorList>
            <person name="Eastman K.E."/>
            <person name="Pendleton A.L."/>
            <person name="Shaikh M.A."/>
            <person name="Suttiyut T."/>
            <person name="Ogas R."/>
            <person name="Tomko P."/>
            <person name="Gavelis G."/>
            <person name="Widhalm J.R."/>
            <person name="Wisecaver J.H."/>
        </authorList>
    </citation>
    <scope>NUCLEOTIDE SEQUENCE</scope>
    <source>
        <strain evidence="2">ECLA1</strain>
    </source>
</reference>
<evidence type="ECO:0000313" key="3">
    <source>
        <dbReference type="Proteomes" id="UP001283361"/>
    </source>
</evidence>
<keyword evidence="3" id="KW-1185">Reference proteome</keyword>
<evidence type="ECO:0000256" key="1">
    <source>
        <dbReference type="SAM" id="MobiDB-lite"/>
    </source>
</evidence>
<protein>
    <submittedName>
        <fullName evidence="2">Uncharacterized protein</fullName>
    </submittedName>
</protein>
<dbReference type="EMBL" id="JAWDGP010007314">
    <property type="protein sequence ID" value="KAK3726263.1"/>
    <property type="molecule type" value="Genomic_DNA"/>
</dbReference>
<feature type="region of interest" description="Disordered" evidence="1">
    <location>
        <begin position="181"/>
        <end position="224"/>
    </location>
</feature>
<feature type="region of interest" description="Disordered" evidence="1">
    <location>
        <begin position="75"/>
        <end position="101"/>
    </location>
</feature>